<dbReference type="Pfam" id="PF00581">
    <property type="entry name" value="Rhodanese"/>
    <property type="match status" value="1"/>
</dbReference>
<dbReference type="AlphaFoldDB" id="A0A9U5CHK9"/>
<sequence length="153" mass="16002">MSDVDAAVILDTARTRTSDSGYAGAVLPEEALALLTALPGARLVDVRTRAELDWVGRPAIPAGQYLPIEWVIWPGNQPNGAFLGQLAASAGDGPLFFLCRSGVRSKAAAKAATAAGHAECYDILEGFEGDKDAAGHRKTIGGWCKRGLPWIGA</sequence>
<accession>A0A9U5CHK9</accession>
<dbReference type="Gene3D" id="3.40.250.10">
    <property type="entry name" value="Rhodanese-like domain"/>
    <property type="match status" value="1"/>
</dbReference>
<reference evidence="3" key="1">
    <citation type="journal article" date="1996" name="J. Biol. Chem.">
        <title>Active site structural features for chemically modified forms of rhodanese.</title>
        <authorList>
            <person name="Gliubich F."/>
            <person name="Gazerro M."/>
            <person name="Zanotti G."/>
            <person name="Delbono S."/>
            <person name="Bombieri G."/>
            <person name="Berni R."/>
        </authorList>
    </citation>
    <scope>NUCLEOTIDE SEQUENCE</scope>
</reference>
<evidence type="ECO:0000259" key="1">
    <source>
        <dbReference type="PROSITE" id="PS50206"/>
    </source>
</evidence>
<reference evidence="3" key="2">
    <citation type="submission" date="2025-08" db="UniProtKB">
        <authorList>
            <consortium name="RefSeq"/>
        </authorList>
    </citation>
    <scope>IDENTIFICATION</scope>
</reference>
<dbReference type="SMART" id="SM00450">
    <property type="entry name" value="RHOD"/>
    <property type="match status" value="1"/>
</dbReference>
<evidence type="ECO:0000313" key="2">
    <source>
        <dbReference type="Proteomes" id="UP000675920"/>
    </source>
</evidence>
<evidence type="ECO:0000313" key="3">
    <source>
        <dbReference type="RefSeq" id="WP_034412179.1"/>
    </source>
</evidence>
<keyword evidence="2" id="KW-1185">Reference proteome</keyword>
<dbReference type="SUPFAM" id="SSF52821">
    <property type="entry name" value="Rhodanese/Cell cycle control phosphatase"/>
    <property type="match status" value="1"/>
</dbReference>
<dbReference type="InterPro" id="IPR036873">
    <property type="entry name" value="Rhodanese-like_dom_sf"/>
</dbReference>
<organism evidence="2 3">
    <name type="scientific">Derxia gummosa DSM 723</name>
    <dbReference type="NCBI Taxonomy" id="1121388"/>
    <lineage>
        <taxon>Bacteria</taxon>
        <taxon>Pseudomonadati</taxon>
        <taxon>Pseudomonadota</taxon>
        <taxon>Betaproteobacteria</taxon>
        <taxon>Burkholderiales</taxon>
        <taxon>Alcaligenaceae</taxon>
        <taxon>Derxia</taxon>
    </lineage>
</organism>
<dbReference type="PROSITE" id="PS50206">
    <property type="entry name" value="RHODANESE_3"/>
    <property type="match status" value="1"/>
</dbReference>
<proteinExistence type="predicted"/>
<protein>
    <submittedName>
        <fullName evidence="3">Rhodanese-like domain-containing protein</fullName>
    </submittedName>
</protein>
<name>A0A9U5CHK9_9BURK</name>
<dbReference type="RefSeq" id="WP_034412179.1">
    <property type="nucleotide sequence ID" value="NZ_KI519499.1"/>
</dbReference>
<dbReference type="InterPro" id="IPR001763">
    <property type="entry name" value="Rhodanese-like_dom"/>
</dbReference>
<dbReference type="Proteomes" id="UP000675920">
    <property type="component" value="Unplaced"/>
</dbReference>
<feature type="domain" description="Rhodanese" evidence="1">
    <location>
        <begin position="37"/>
        <end position="139"/>
    </location>
</feature>